<keyword evidence="4" id="KW-0720">Serine protease</keyword>
<reference evidence="8" key="1">
    <citation type="journal article" date="2023" name="Commun. Biol.">
        <title>Genome analysis of Parmales, the sister group of diatoms, reveals the evolutionary specialization of diatoms from phago-mixotrophs to photoautotrophs.</title>
        <authorList>
            <person name="Ban H."/>
            <person name="Sato S."/>
            <person name="Yoshikawa S."/>
            <person name="Yamada K."/>
            <person name="Nakamura Y."/>
            <person name="Ichinomiya M."/>
            <person name="Sato N."/>
            <person name="Blanc-Mathieu R."/>
            <person name="Endo H."/>
            <person name="Kuwata A."/>
            <person name="Ogata H."/>
        </authorList>
    </citation>
    <scope>NUCLEOTIDE SEQUENCE [LARGE SCALE GENOMIC DNA]</scope>
</reference>
<dbReference type="InterPro" id="IPR029045">
    <property type="entry name" value="ClpP/crotonase-like_dom_sf"/>
</dbReference>
<name>A0A9W7LBC1_9STRA</name>
<dbReference type="InterPro" id="IPR047272">
    <property type="entry name" value="S49_SppA_C"/>
</dbReference>
<evidence type="ECO:0000256" key="3">
    <source>
        <dbReference type="ARBA" id="ARBA00022801"/>
    </source>
</evidence>
<dbReference type="Gene3D" id="3.90.226.10">
    <property type="entry name" value="2-enoyl-CoA Hydratase, Chain A, domain 1"/>
    <property type="match status" value="1"/>
</dbReference>
<evidence type="ECO:0000256" key="5">
    <source>
        <dbReference type="SAM" id="MobiDB-lite"/>
    </source>
</evidence>
<feature type="compositionally biased region" description="Acidic residues" evidence="5">
    <location>
        <begin position="63"/>
        <end position="82"/>
    </location>
</feature>
<evidence type="ECO:0000313" key="7">
    <source>
        <dbReference type="EMBL" id="GMI43277.1"/>
    </source>
</evidence>
<evidence type="ECO:0000313" key="8">
    <source>
        <dbReference type="Proteomes" id="UP001165065"/>
    </source>
</evidence>
<dbReference type="InterPro" id="IPR002142">
    <property type="entry name" value="Peptidase_S49"/>
</dbReference>
<proteinExistence type="inferred from homology"/>
<gene>
    <name evidence="7" type="ORF">TrCOL_g9790</name>
</gene>
<feature type="domain" description="Peptidase S49" evidence="6">
    <location>
        <begin position="313"/>
        <end position="453"/>
    </location>
</feature>
<evidence type="ECO:0000259" key="6">
    <source>
        <dbReference type="Pfam" id="PF01343"/>
    </source>
</evidence>
<dbReference type="EMBL" id="BRYA01001451">
    <property type="protein sequence ID" value="GMI43277.1"/>
    <property type="molecule type" value="Genomic_DNA"/>
</dbReference>
<dbReference type="AlphaFoldDB" id="A0A9W7LBC1"/>
<feature type="region of interest" description="Disordered" evidence="5">
    <location>
        <begin position="49"/>
        <end position="84"/>
    </location>
</feature>
<dbReference type="CDD" id="cd07023">
    <property type="entry name" value="S49_Sppa_N_C"/>
    <property type="match status" value="1"/>
</dbReference>
<dbReference type="GO" id="GO:0006508">
    <property type="term" value="P:proteolysis"/>
    <property type="evidence" value="ECO:0007669"/>
    <property type="project" value="UniProtKB-KW"/>
</dbReference>
<organism evidence="7 8">
    <name type="scientific">Triparma columacea</name>
    <dbReference type="NCBI Taxonomy" id="722753"/>
    <lineage>
        <taxon>Eukaryota</taxon>
        <taxon>Sar</taxon>
        <taxon>Stramenopiles</taxon>
        <taxon>Ochrophyta</taxon>
        <taxon>Bolidophyceae</taxon>
        <taxon>Parmales</taxon>
        <taxon>Triparmaceae</taxon>
        <taxon>Triparma</taxon>
    </lineage>
</organism>
<keyword evidence="2" id="KW-0645">Protease</keyword>
<evidence type="ECO:0000256" key="1">
    <source>
        <dbReference type="ARBA" id="ARBA00008683"/>
    </source>
</evidence>
<dbReference type="PANTHER" id="PTHR42987">
    <property type="entry name" value="PEPTIDASE S49"/>
    <property type="match status" value="1"/>
</dbReference>
<evidence type="ECO:0000256" key="4">
    <source>
        <dbReference type="ARBA" id="ARBA00022825"/>
    </source>
</evidence>
<sequence length="501" mass="54654">MRTFQVKFSLVCAAILLVVNVFGIDAATRGFHLKFAPSVQLRRLRGGAASASDSGFSPSSSSDYDDDTDDSSDSSDSLEYDSESPIQRNRLFNSSSLPRPPLFLRKGLYVVPERYRSPRAIVIALLVLSQIGPQRMSTSSLMNILWALVILKRYYDVDLIGNFLSQEAGTEDTVVLTPKLHKHDQKFTFADVRRETLLDVASFSCTTNSTRNIRVPKKPVLPLPTSASPPPHRLLPSDCTLSVILNLSLDSQVTTLNDLKESIDCLLAVHRSRKGDRTEIVIKLNSPGGEVSAYGAAAAEITRLRAEPSITTTVVVDQVAASGGYLIAVLASPGRLFGSPFSLTGSIGVVGEQLNFYRILKDKGVDSVTLTAGVDKAPLTPLSEITEEGLEKTSEMLAAVHSTFKDHVESNRPSHLNMAEAATGKVFLGREAQQLGLIDELISGDEYIDVLLKTKATVLRLVRVKEIKTPLEILLNPVETSMAALFNKMKLLMAHKLNTFL</sequence>
<evidence type="ECO:0000256" key="2">
    <source>
        <dbReference type="ARBA" id="ARBA00022670"/>
    </source>
</evidence>
<dbReference type="Gene3D" id="6.20.330.10">
    <property type="match status" value="1"/>
</dbReference>
<dbReference type="Proteomes" id="UP001165065">
    <property type="component" value="Unassembled WGS sequence"/>
</dbReference>
<dbReference type="Pfam" id="PF01343">
    <property type="entry name" value="Peptidase_S49"/>
    <property type="match status" value="1"/>
</dbReference>
<protein>
    <recommendedName>
        <fullName evidence="6">Peptidase S49 domain-containing protein</fullName>
    </recommendedName>
</protein>
<comment type="similarity">
    <text evidence="1">Belongs to the peptidase S49 family.</text>
</comment>
<dbReference type="SUPFAM" id="SSF52096">
    <property type="entry name" value="ClpP/crotonase"/>
    <property type="match status" value="1"/>
</dbReference>
<feature type="compositionally biased region" description="Low complexity" evidence="5">
    <location>
        <begin position="50"/>
        <end position="62"/>
    </location>
</feature>
<keyword evidence="3" id="KW-0378">Hydrolase</keyword>
<comment type="caution">
    <text evidence="7">The sequence shown here is derived from an EMBL/GenBank/DDBJ whole genome shotgun (WGS) entry which is preliminary data.</text>
</comment>
<dbReference type="GO" id="GO:0008236">
    <property type="term" value="F:serine-type peptidase activity"/>
    <property type="evidence" value="ECO:0007669"/>
    <property type="project" value="UniProtKB-KW"/>
</dbReference>
<accession>A0A9W7LBC1</accession>
<keyword evidence="8" id="KW-1185">Reference proteome</keyword>
<dbReference type="PANTHER" id="PTHR42987:SF4">
    <property type="entry name" value="PROTEASE SOHB-RELATED"/>
    <property type="match status" value="1"/>
</dbReference>
<dbReference type="OrthoDB" id="45421at2759"/>